<reference evidence="4 5" key="1">
    <citation type="submission" date="2018-08" db="EMBL/GenBank/DDBJ databases">
        <title>Flavobacterium tibetense sp. nov., isolated from a wetland YonghuCo on Tibetan Plateau.</title>
        <authorList>
            <person name="Phurbu D."/>
            <person name="Lu H."/>
            <person name="Xing P."/>
        </authorList>
    </citation>
    <scope>NUCLEOTIDE SEQUENCE [LARGE SCALE GENOMIC DNA]</scope>
    <source>
        <strain evidence="4 5">DJC</strain>
    </source>
</reference>
<evidence type="ECO:0000256" key="2">
    <source>
        <dbReference type="SAM" id="SignalP"/>
    </source>
</evidence>
<dbReference type="RefSeq" id="WP_118150248.1">
    <property type="nucleotide sequence ID" value="NZ_QWEY01000002.1"/>
</dbReference>
<protein>
    <submittedName>
        <fullName evidence="4">Peptidoglycan-binding protein</fullName>
    </submittedName>
</protein>
<keyword evidence="5" id="KW-1185">Reference proteome</keyword>
<evidence type="ECO:0000256" key="1">
    <source>
        <dbReference type="SAM" id="MobiDB-lite"/>
    </source>
</evidence>
<dbReference type="Gene3D" id="1.10.101.10">
    <property type="entry name" value="PGBD-like superfamily/PGBD"/>
    <property type="match status" value="2"/>
</dbReference>
<dbReference type="InterPro" id="IPR036366">
    <property type="entry name" value="PGBDSf"/>
</dbReference>
<comment type="caution">
    <text evidence="4">The sequence shown here is derived from an EMBL/GenBank/DDBJ whole genome shotgun (WGS) entry which is preliminary data.</text>
</comment>
<dbReference type="AlphaFoldDB" id="A0A411Z526"/>
<dbReference type="EMBL" id="QWEY01000002">
    <property type="protein sequence ID" value="RGP38196.1"/>
    <property type="molecule type" value="Genomic_DNA"/>
</dbReference>
<feature type="signal peptide" evidence="2">
    <location>
        <begin position="1"/>
        <end position="22"/>
    </location>
</feature>
<proteinExistence type="predicted"/>
<gene>
    <name evidence="4" type="ORF">D1012_05020</name>
</gene>
<feature type="domain" description="Peptidoglycan binding-like" evidence="3">
    <location>
        <begin position="201"/>
        <end position="252"/>
    </location>
</feature>
<evidence type="ECO:0000313" key="4">
    <source>
        <dbReference type="EMBL" id="RGP38196.1"/>
    </source>
</evidence>
<keyword evidence="2" id="KW-0732">Signal</keyword>
<dbReference type="InterPro" id="IPR036365">
    <property type="entry name" value="PGBD-like_sf"/>
</dbReference>
<organism evidence="4 5">
    <name type="scientific">Pseudotabrizicola alkalilacus</name>
    <dbReference type="NCBI Taxonomy" id="2305252"/>
    <lineage>
        <taxon>Bacteria</taxon>
        <taxon>Pseudomonadati</taxon>
        <taxon>Pseudomonadota</taxon>
        <taxon>Alphaproteobacteria</taxon>
        <taxon>Rhodobacterales</taxon>
        <taxon>Paracoccaceae</taxon>
        <taxon>Pseudotabrizicola</taxon>
    </lineage>
</organism>
<evidence type="ECO:0000313" key="5">
    <source>
        <dbReference type="Proteomes" id="UP000284547"/>
    </source>
</evidence>
<name>A0A411Z526_9RHOB</name>
<feature type="chain" id="PRO_5019433415" evidence="2">
    <location>
        <begin position="23"/>
        <end position="260"/>
    </location>
</feature>
<dbReference type="InterPro" id="IPR002477">
    <property type="entry name" value="Peptidoglycan-bd-like"/>
</dbReference>
<dbReference type="SUPFAM" id="SSF47090">
    <property type="entry name" value="PGBD-like"/>
    <property type="match status" value="2"/>
</dbReference>
<dbReference type="Proteomes" id="UP000284547">
    <property type="component" value="Unassembled WGS sequence"/>
</dbReference>
<accession>A0A411Z526</accession>
<evidence type="ECO:0000259" key="3">
    <source>
        <dbReference type="Pfam" id="PF01471"/>
    </source>
</evidence>
<dbReference type="OrthoDB" id="8092964at2"/>
<sequence>MKKLTFPLLLVTSFGLVTPAVAQTDIGDILSGVARTMVEQELEKTAFAQARSANTAEAYRNYLSRFPNGANRANAERALTRLGGSVTPGQPSPPPVTGDVRPASVEAQIGLSRTQRMQLQTQLTALGYPTGVADGLWGSNTRTAIGRWQTANKLPSTGYVTAQQVRLIAQQAGPVAGTPQPDGPDTVDDRTEEQLLSLTTEERRDIQRRLTRLGYRPGGIDGVFGAGTRRAVAAWQRDEGLRASGYITADQVRELRRQTG</sequence>
<dbReference type="Pfam" id="PF01471">
    <property type="entry name" value="PG_binding_1"/>
    <property type="match status" value="2"/>
</dbReference>
<feature type="domain" description="Peptidoglycan binding-like" evidence="3">
    <location>
        <begin position="114"/>
        <end position="166"/>
    </location>
</feature>
<feature type="region of interest" description="Disordered" evidence="1">
    <location>
        <begin position="82"/>
        <end position="101"/>
    </location>
</feature>